<feature type="compositionally biased region" description="Basic and acidic residues" evidence="1">
    <location>
        <begin position="51"/>
        <end position="61"/>
    </location>
</feature>
<feature type="region of interest" description="Disordered" evidence="1">
    <location>
        <begin position="51"/>
        <end position="93"/>
    </location>
</feature>
<dbReference type="PANTHER" id="PTHR47592">
    <property type="entry name" value="PBF68 PROTEIN"/>
    <property type="match status" value="1"/>
</dbReference>
<evidence type="ECO:0008006" key="4">
    <source>
        <dbReference type="Google" id="ProtNLM"/>
    </source>
</evidence>
<reference evidence="2" key="1">
    <citation type="submission" date="2024-03" db="EMBL/GenBank/DDBJ databases">
        <title>WGS assembly of Saponaria officinalis var. Norfolk2.</title>
        <authorList>
            <person name="Jenkins J."/>
            <person name="Shu S."/>
            <person name="Grimwood J."/>
            <person name="Barry K."/>
            <person name="Goodstein D."/>
            <person name="Schmutz J."/>
            <person name="Leebens-Mack J."/>
            <person name="Osbourn A."/>
        </authorList>
    </citation>
    <scope>NUCLEOTIDE SEQUENCE [LARGE SCALE GENOMIC DNA]</scope>
    <source>
        <strain evidence="2">JIC</strain>
    </source>
</reference>
<comment type="caution">
    <text evidence="2">The sequence shown here is derived from an EMBL/GenBank/DDBJ whole genome shotgun (WGS) entry which is preliminary data.</text>
</comment>
<accession>A0AAW1HGK9</accession>
<name>A0AAW1HGK9_SAPOF</name>
<gene>
    <name evidence="2" type="ORF">RND81_11G001100</name>
</gene>
<keyword evidence="3" id="KW-1185">Reference proteome</keyword>
<dbReference type="PANTHER" id="PTHR47592:SF27">
    <property type="entry name" value="OS08G0421700 PROTEIN"/>
    <property type="match status" value="1"/>
</dbReference>
<protein>
    <recommendedName>
        <fullName evidence="4">Zinc finger, CCHC-type</fullName>
    </recommendedName>
</protein>
<evidence type="ECO:0000256" key="1">
    <source>
        <dbReference type="SAM" id="MobiDB-lite"/>
    </source>
</evidence>
<evidence type="ECO:0000313" key="3">
    <source>
        <dbReference type="Proteomes" id="UP001443914"/>
    </source>
</evidence>
<sequence length="197" mass="22093">MEMDESISVSSIIDNLPPSWKDFKHMLKHKKEELSLIQLGSHLRIEESLRAQDGGKGKGKDVMGSSSVNMMEKGEGSKNKFKGKKRPFNNTNDEFGKAPKGPCWICGKTGYLKANCKVGKYKKKKGVSTHQGGQWSNDQGPPTNQGQILDYDFNSVVNYILLISEAFYMQDDVVTWWIYSGATNHASRIDIGLRIMN</sequence>
<proteinExistence type="predicted"/>
<dbReference type="Proteomes" id="UP001443914">
    <property type="component" value="Unassembled WGS sequence"/>
</dbReference>
<dbReference type="AlphaFoldDB" id="A0AAW1HGK9"/>
<dbReference type="EMBL" id="JBDFQZ010000011">
    <property type="protein sequence ID" value="KAK9675333.1"/>
    <property type="molecule type" value="Genomic_DNA"/>
</dbReference>
<organism evidence="2 3">
    <name type="scientific">Saponaria officinalis</name>
    <name type="common">Common soapwort</name>
    <name type="synonym">Lychnis saponaria</name>
    <dbReference type="NCBI Taxonomy" id="3572"/>
    <lineage>
        <taxon>Eukaryota</taxon>
        <taxon>Viridiplantae</taxon>
        <taxon>Streptophyta</taxon>
        <taxon>Embryophyta</taxon>
        <taxon>Tracheophyta</taxon>
        <taxon>Spermatophyta</taxon>
        <taxon>Magnoliopsida</taxon>
        <taxon>eudicotyledons</taxon>
        <taxon>Gunneridae</taxon>
        <taxon>Pentapetalae</taxon>
        <taxon>Caryophyllales</taxon>
        <taxon>Caryophyllaceae</taxon>
        <taxon>Caryophylleae</taxon>
        <taxon>Saponaria</taxon>
    </lineage>
</organism>
<evidence type="ECO:0000313" key="2">
    <source>
        <dbReference type="EMBL" id="KAK9675333.1"/>
    </source>
</evidence>